<evidence type="ECO:0000313" key="2">
    <source>
        <dbReference type="EMBL" id="CAD7599338.1"/>
    </source>
</evidence>
<protein>
    <submittedName>
        <fullName evidence="2">Uncharacterized protein</fullName>
    </submittedName>
</protein>
<gene>
    <name evidence="2" type="ORF">TGEB3V08_LOCUS7318</name>
</gene>
<name>A0A7R9PN35_TIMGE</name>
<feature type="compositionally biased region" description="Polar residues" evidence="1">
    <location>
        <begin position="14"/>
        <end position="30"/>
    </location>
</feature>
<feature type="region of interest" description="Disordered" evidence="1">
    <location>
        <begin position="1"/>
        <end position="30"/>
    </location>
</feature>
<sequence length="30" mass="3087">MCKTVGMLGPAGHDTTSLGSRINNPSIISK</sequence>
<organism evidence="2">
    <name type="scientific">Timema genevievae</name>
    <name type="common">Walking stick</name>
    <dbReference type="NCBI Taxonomy" id="629358"/>
    <lineage>
        <taxon>Eukaryota</taxon>
        <taxon>Metazoa</taxon>
        <taxon>Ecdysozoa</taxon>
        <taxon>Arthropoda</taxon>
        <taxon>Hexapoda</taxon>
        <taxon>Insecta</taxon>
        <taxon>Pterygota</taxon>
        <taxon>Neoptera</taxon>
        <taxon>Polyneoptera</taxon>
        <taxon>Phasmatodea</taxon>
        <taxon>Timematodea</taxon>
        <taxon>Timematoidea</taxon>
        <taxon>Timematidae</taxon>
        <taxon>Timema</taxon>
    </lineage>
</organism>
<dbReference type="EMBL" id="OE842286">
    <property type="protein sequence ID" value="CAD7599338.1"/>
    <property type="molecule type" value="Genomic_DNA"/>
</dbReference>
<proteinExistence type="predicted"/>
<evidence type="ECO:0000256" key="1">
    <source>
        <dbReference type="SAM" id="MobiDB-lite"/>
    </source>
</evidence>
<accession>A0A7R9PN35</accession>
<reference evidence="2" key="1">
    <citation type="submission" date="2020-11" db="EMBL/GenBank/DDBJ databases">
        <authorList>
            <person name="Tran Van P."/>
        </authorList>
    </citation>
    <scope>NUCLEOTIDE SEQUENCE</scope>
</reference>
<dbReference type="AlphaFoldDB" id="A0A7R9PN35"/>